<dbReference type="PROSITE" id="PS00092">
    <property type="entry name" value="N6_MTASE"/>
    <property type="match status" value="1"/>
</dbReference>
<dbReference type="InterPro" id="IPR029063">
    <property type="entry name" value="SAM-dependent_MTases_sf"/>
</dbReference>
<feature type="domain" description="HTH cro/C1-type" evidence="6">
    <location>
        <begin position="292"/>
        <end position="346"/>
    </location>
</feature>
<organism evidence="7 8">
    <name type="scientific">Sporobacter termitidis DSM 10068</name>
    <dbReference type="NCBI Taxonomy" id="1123282"/>
    <lineage>
        <taxon>Bacteria</taxon>
        <taxon>Bacillati</taxon>
        <taxon>Bacillota</taxon>
        <taxon>Clostridia</taxon>
        <taxon>Eubacteriales</taxon>
        <taxon>Oscillospiraceae</taxon>
        <taxon>Sporobacter</taxon>
    </lineage>
</organism>
<dbReference type="InterPro" id="IPR002052">
    <property type="entry name" value="DNA_methylase_N6_adenine_CS"/>
</dbReference>
<evidence type="ECO:0000256" key="4">
    <source>
        <dbReference type="ARBA" id="ARBA00022747"/>
    </source>
</evidence>
<dbReference type="InterPro" id="IPR002941">
    <property type="entry name" value="DNA_methylase_N4/N6"/>
</dbReference>
<evidence type="ECO:0000256" key="1">
    <source>
        <dbReference type="ARBA" id="ARBA00006594"/>
    </source>
</evidence>
<dbReference type="PRINTS" id="PR00508">
    <property type="entry name" value="S21N4MTFRASE"/>
</dbReference>
<dbReference type="Pfam" id="PF01555">
    <property type="entry name" value="N6_N4_Mtase"/>
    <property type="match status" value="1"/>
</dbReference>
<dbReference type="RefSeq" id="WP_084726617.1">
    <property type="nucleotide sequence ID" value="NZ_FQXV01000020.1"/>
</dbReference>
<dbReference type="GO" id="GO:0008170">
    <property type="term" value="F:N-methyltransferase activity"/>
    <property type="evidence" value="ECO:0007669"/>
    <property type="project" value="InterPro"/>
</dbReference>
<dbReference type="InterPro" id="IPR001091">
    <property type="entry name" value="RM_Methyltransferase"/>
</dbReference>
<dbReference type="AlphaFoldDB" id="A0A1M5ZGM7"/>
<name>A0A1M5ZGM7_9FIRM</name>
<evidence type="ECO:0000259" key="6">
    <source>
        <dbReference type="PROSITE" id="PS50943"/>
    </source>
</evidence>
<dbReference type="CDD" id="cd00093">
    <property type="entry name" value="HTH_XRE"/>
    <property type="match status" value="1"/>
</dbReference>
<comment type="similarity">
    <text evidence="1 5">Belongs to the N(4)/N(6)-methyltransferase family.</text>
</comment>
<keyword evidence="4" id="KW-0680">Restriction system</keyword>
<evidence type="ECO:0000313" key="7">
    <source>
        <dbReference type="EMBL" id="SHI23397.1"/>
    </source>
</evidence>
<evidence type="ECO:0000256" key="2">
    <source>
        <dbReference type="ARBA" id="ARBA00022603"/>
    </source>
</evidence>
<dbReference type="SUPFAM" id="SSF53335">
    <property type="entry name" value="S-adenosyl-L-methionine-dependent methyltransferases"/>
    <property type="match status" value="1"/>
</dbReference>
<sequence length="358" mass="40557">MNELPINLIINGDCMQGMHDLPDNCVDIIIADPPYNLSKGGNWQWDNSVVLAGMGGNWNKVMEDWDNMSLGDYFQFTYQWLSEARRILKPTGSMWIFGTYHNIGIINVACQLIGIEIINEVIWYKRNAFPNLSGRRLTASHETVLWCNKGGKRREYYFDYEFSKNGAFNGDLLKATGKQMRTVWDIPNNKDKEELKHGKHPTQKPLRILQRMIRLSSHEGDIMLTPFSGSGSECVAAKITGRKYIGFETDAEYCKLAEARLADCRILENQITLFDLNGECSHEKYIADEKLIRKAMIDKGIKSIAELARVSGVSKTKIHSYFGGDTPIATTFVRLCSFLQIDPNAAIIIRGEEQGAQK</sequence>
<evidence type="ECO:0000313" key="8">
    <source>
        <dbReference type="Proteomes" id="UP000183995"/>
    </source>
</evidence>
<dbReference type="GO" id="GO:0009307">
    <property type="term" value="P:DNA restriction-modification system"/>
    <property type="evidence" value="ECO:0007669"/>
    <property type="project" value="UniProtKB-KW"/>
</dbReference>
<reference evidence="7 8" key="1">
    <citation type="submission" date="2016-11" db="EMBL/GenBank/DDBJ databases">
        <authorList>
            <person name="Jaros S."/>
            <person name="Januszkiewicz K."/>
            <person name="Wedrychowicz H."/>
        </authorList>
    </citation>
    <scope>NUCLEOTIDE SEQUENCE [LARGE SCALE GENOMIC DNA]</scope>
    <source>
        <strain evidence="7 8">DSM 10068</strain>
    </source>
</reference>
<accession>A0A1M5ZGM7</accession>
<dbReference type="Proteomes" id="UP000183995">
    <property type="component" value="Unassembled WGS sequence"/>
</dbReference>
<dbReference type="GO" id="GO:0032259">
    <property type="term" value="P:methylation"/>
    <property type="evidence" value="ECO:0007669"/>
    <property type="project" value="UniProtKB-KW"/>
</dbReference>
<dbReference type="EMBL" id="FQXV01000020">
    <property type="protein sequence ID" value="SHI23397.1"/>
    <property type="molecule type" value="Genomic_DNA"/>
</dbReference>
<gene>
    <name evidence="7" type="ORF">SAMN02745823_03715</name>
</gene>
<proteinExistence type="inferred from homology"/>
<keyword evidence="2 7" id="KW-0489">Methyltransferase</keyword>
<dbReference type="Gene3D" id="3.40.50.150">
    <property type="entry name" value="Vaccinia Virus protein VP39"/>
    <property type="match status" value="1"/>
</dbReference>
<evidence type="ECO:0000256" key="3">
    <source>
        <dbReference type="ARBA" id="ARBA00022679"/>
    </source>
</evidence>
<dbReference type="OrthoDB" id="9773571at2"/>
<evidence type="ECO:0000256" key="5">
    <source>
        <dbReference type="RuleBase" id="RU362026"/>
    </source>
</evidence>
<keyword evidence="8" id="KW-1185">Reference proteome</keyword>
<dbReference type="GO" id="GO:0003677">
    <property type="term" value="F:DNA binding"/>
    <property type="evidence" value="ECO:0007669"/>
    <property type="project" value="InterPro"/>
</dbReference>
<dbReference type="Pfam" id="PF13443">
    <property type="entry name" value="HTH_26"/>
    <property type="match status" value="1"/>
</dbReference>
<dbReference type="InterPro" id="IPR001387">
    <property type="entry name" value="Cro/C1-type_HTH"/>
</dbReference>
<dbReference type="PROSITE" id="PS50943">
    <property type="entry name" value="HTH_CROC1"/>
    <property type="match status" value="1"/>
</dbReference>
<protein>
    <recommendedName>
        <fullName evidence="5">Methyltransferase</fullName>
        <ecNumber evidence="5">2.1.1.-</ecNumber>
    </recommendedName>
</protein>
<keyword evidence="3 7" id="KW-0808">Transferase</keyword>
<dbReference type="EC" id="2.1.1.-" evidence="5"/>
<dbReference type="STRING" id="1123282.SAMN02745823_03715"/>